<reference evidence="2 3" key="1">
    <citation type="journal article" date="2024" name="Insects">
        <title>An Improved Chromosome-Level Genome Assembly of the Firefly Pyrocoelia pectoralis.</title>
        <authorList>
            <person name="Fu X."/>
            <person name="Meyer-Rochow V.B."/>
            <person name="Ballantyne L."/>
            <person name="Zhu X."/>
        </authorList>
    </citation>
    <scope>NUCLEOTIDE SEQUENCE [LARGE SCALE GENOMIC DNA]</scope>
    <source>
        <strain evidence="2">XCY_ONT2</strain>
    </source>
</reference>
<dbReference type="EMBL" id="JAVRBK010000004">
    <property type="protein sequence ID" value="KAK5644668.1"/>
    <property type="molecule type" value="Genomic_DNA"/>
</dbReference>
<evidence type="ECO:0000313" key="2">
    <source>
        <dbReference type="EMBL" id="KAK5644668.1"/>
    </source>
</evidence>
<comment type="caution">
    <text evidence="2">The sequence shown here is derived from an EMBL/GenBank/DDBJ whole genome shotgun (WGS) entry which is preliminary data.</text>
</comment>
<evidence type="ECO:0000313" key="3">
    <source>
        <dbReference type="Proteomes" id="UP001329430"/>
    </source>
</evidence>
<proteinExistence type="predicted"/>
<organism evidence="2 3">
    <name type="scientific">Pyrocoelia pectoralis</name>
    <dbReference type="NCBI Taxonomy" id="417401"/>
    <lineage>
        <taxon>Eukaryota</taxon>
        <taxon>Metazoa</taxon>
        <taxon>Ecdysozoa</taxon>
        <taxon>Arthropoda</taxon>
        <taxon>Hexapoda</taxon>
        <taxon>Insecta</taxon>
        <taxon>Pterygota</taxon>
        <taxon>Neoptera</taxon>
        <taxon>Endopterygota</taxon>
        <taxon>Coleoptera</taxon>
        <taxon>Polyphaga</taxon>
        <taxon>Elateriformia</taxon>
        <taxon>Elateroidea</taxon>
        <taxon>Lampyridae</taxon>
        <taxon>Lampyrinae</taxon>
        <taxon>Pyrocoelia</taxon>
    </lineage>
</organism>
<protein>
    <submittedName>
        <fullName evidence="2">Uncharacterized protein</fullName>
    </submittedName>
</protein>
<gene>
    <name evidence="2" type="ORF">RI129_005968</name>
</gene>
<evidence type="ECO:0000256" key="1">
    <source>
        <dbReference type="SAM" id="Coils"/>
    </source>
</evidence>
<accession>A0AAN7VD91</accession>
<keyword evidence="3" id="KW-1185">Reference proteome</keyword>
<dbReference type="Proteomes" id="UP001329430">
    <property type="component" value="Chromosome 4"/>
</dbReference>
<sequence length="738" mass="84888">MIFATCPNAVQPVLGLVPPLKGPGDDLWISPSDTLAGMVCLKPPLTGKYMKALTHQGILLIGQDIEKKFRNETQLEKEKELKDQAEILIFMGELQKRKAVEEALEMQYKKLINEKDQLSIAFASQLEDELNRLQLTLNAEYQRTLTNRQRKLNEEWQDKLEQAVTDSVKELSKNFIKQLELEGNSLYEKFQLDIKKEKVKHQFELQEARKGCQESFTQLKHQLECKNIANIMYILCAERHKCRTERMIIEDNYQTEIEHLHSVISNKEERYAELLMIEEKKAIQLDQRDEYLKEILRQFQKFINFALRSSPTQAEFLLDVEKLATFQLASEGSFKAKEKCDDIPSTVITWKSDGENTETNEENVTISETQKEIIPHVNEQLVKSSDLPILHYNKHVYIREGFDDVVTSDMKISPEDFICSSGEVEALATIKVEDETIPIKDTAQLEKEETLQRTSIIFGEHQTHESDDLICPVYENIPTKLLDEATTQLEELSRTTIYKESPLFEDVQKTCCSRCTQTYINNYNAPIQRAMYNSTNDLSRVRVITSRDSLVKYRGVIKSDHHEEEDDEKIEMSRLSLARDSFIINRHTIASKHTSSQRNLDELFSEESQINETATDLKPLDRSKMSPIVSKLSVSKDSLVLLRSQSMISRNKLESKDSVEIGTCCSENESRAVKVSHFEVLTLYDKPKKGDTGFDKNLTASDSPWLTYGYKTKGILTYEPCISLVCPFAVFFIILTCV</sequence>
<keyword evidence="1" id="KW-0175">Coiled coil</keyword>
<name>A0AAN7VD91_9COLE</name>
<dbReference type="AlphaFoldDB" id="A0AAN7VD91"/>
<feature type="coiled-coil region" evidence="1">
    <location>
        <begin position="101"/>
        <end position="143"/>
    </location>
</feature>